<evidence type="ECO:0000313" key="3">
    <source>
        <dbReference type="EMBL" id="BDI31567.1"/>
    </source>
</evidence>
<dbReference type="FunCoup" id="A0A402D6X9">
    <property type="interactions" value="89"/>
</dbReference>
<dbReference type="InterPro" id="IPR036513">
    <property type="entry name" value="STAS_dom_sf"/>
</dbReference>
<evidence type="ECO:0000256" key="1">
    <source>
        <dbReference type="ARBA" id="ARBA00009013"/>
    </source>
</evidence>
<dbReference type="Pfam" id="PF01740">
    <property type="entry name" value="STAS"/>
    <property type="match status" value="1"/>
</dbReference>
<organism evidence="3 4">
    <name type="scientific">Capsulimonas corticalis</name>
    <dbReference type="NCBI Taxonomy" id="2219043"/>
    <lineage>
        <taxon>Bacteria</taxon>
        <taxon>Bacillati</taxon>
        <taxon>Armatimonadota</taxon>
        <taxon>Armatimonadia</taxon>
        <taxon>Capsulimonadales</taxon>
        <taxon>Capsulimonadaceae</taxon>
        <taxon>Capsulimonas</taxon>
    </lineage>
</organism>
<keyword evidence="4" id="KW-1185">Reference proteome</keyword>
<evidence type="ECO:0000256" key="2">
    <source>
        <dbReference type="RuleBase" id="RU003749"/>
    </source>
</evidence>
<proteinExistence type="inferred from homology"/>
<dbReference type="Gene3D" id="3.30.750.24">
    <property type="entry name" value="STAS domain"/>
    <property type="match status" value="1"/>
</dbReference>
<name>A0A402D6X9_9BACT</name>
<dbReference type="GO" id="GO:0043856">
    <property type="term" value="F:anti-sigma factor antagonist activity"/>
    <property type="evidence" value="ECO:0007669"/>
    <property type="project" value="InterPro"/>
</dbReference>
<sequence>MTINTLAPNRFTRIFEIDGDLDLTTSPDLKVEIDRLLGAGVKNLIINLSLVKYLDSSSLGVLVSSLKRMQEMNGNLILVSPTPSVLRILELTSLTRIFEVFATNTEAISKTALVYDFSQ</sequence>
<gene>
    <name evidence="3" type="ORF">CCAX7_36180</name>
</gene>
<dbReference type="RefSeq" id="WP_165864690.1">
    <property type="nucleotide sequence ID" value="NZ_AP025739.1"/>
</dbReference>
<dbReference type="AlphaFoldDB" id="A0A402D6X9"/>
<accession>A0A402D6X9</accession>
<protein>
    <recommendedName>
        <fullName evidence="2">Anti-sigma factor antagonist</fullName>
    </recommendedName>
</protein>
<dbReference type="InterPro" id="IPR003658">
    <property type="entry name" value="Anti-sigma_ant"/>
</dbReference>
<dbReference type="PANTHER" id="PTHR33495">
    <property type="entry name" value="ANTI-SIGMA FACTOR ANTAGONIST TM_1081-RELATED-RELATED"/>
    <property type="match status" value="1"/>
</dbReference>
<comment type="similarity">
    <text evidence="1 2">Belongs to the anti-sigma-factor antagonist family.</text>
</comment>
<dbReference type="PANTHER" id="PTHR33495:SF2">
    <property type="entry name" value="ANTI-SIGMA FACTOR ANTAGONIST TM_1081-RELATED"/>
    <property type="match status" value="1"/>
</dbReference>
<dbReference type="Proteomes" id="UP000287394">
    <property type="component" value="Chromosome"/>
</dbReference>
<dbReference type="InterPro" id="IPR002645">
    <property type="entry name" value="STAS_dom"/>
</dbReference>
<dbReference type="CDD" id="cd07043">
    <property type="entry name" value="STAS_anti-anti-sigma_factors"/>
    <property type="match status" value="1"/>
</dbReference>
<dbReference type="EMBL" id="AP025739">
    <property type="protein sequence ID" value="BDI31567.1"/>
    <property type="molecule type" value="Genomic_DNA"/>
</dbReference>
<dbReference type="SUPFAM" id="SSF52091">
    <property type="entry name" value="SpoIIaa-like"/>
    <property type="match status" value="1"/>
</dbReference>
<dbReference type="KEGG" id="ccot:CCAX7_36180"/>
<reference evidence="3 4" key="1">
    <citation type="journal article" date="2019" name="Int. J. Syst. Evol. Microbiol.">
        <title>Capsulimonas corticalis gen. nov., sp. nov., an aerobic capsulated bacterium, of a novel bacterial order, Capsulimonadales ord. nov., of the class Armatimonadia of the phylum Armatimonadetes.</title>
        <authorList>
            <person name="Li J."/>
            <person name="Kudo C."/>
            <person name="Tonouchi A."/>
        </authorList>
    </citation>
    <scope>NUCLEOTIDE SEQUENCE [LARGE SCALE GENOMIC DNA]</scope>
    <source>
        <strain evidence="3 4">AX-7</strain>
    </source>
</reference>
<dbReference type="NCBIfam" id="TIGR00377">
    <property type="entry name" value="ant_ant_sig"/>
    <property type="match status" value="1"/>
</dbReference>
<evidence type="ECO:0000313" key="4">
    <source>
        <dbReference type="Proteomes" id="UP000287394"/>
    </source>
</evidence>
<dbReference type="PROSITE" id="PS50801">
    <property type="entry name" value="STAS"/>
    <property type="match status" value="1"/>
</dbReference>